<name>A0ABT8KRW2_9BACT</name>
<feature type="region of interest" description="Disordered" evidence="1">
    <location>
        <begin position="28"/>
        <end position="60"/>
    </location>
</feature>
<comment type="caution">
    <text evidence="3">The sequence shown here is derived from an EMBL/GenBank/DDBJ whole genome shotgun (WGS) entry which is preliminary data.</text>
</comment>
<dbReference type="RefSeq" id="WP_346753502.1">
    <property type="nucleotide sequence ID" value="NZ_JAUJEA010000007.1"/>
</dbReference>
<gene>
    <name evidence="3" type="ORF">QQ008_18985</name>
</gene>
<evidence type="ECO:0000313" key="3">
    <source>
        <dbReference type="EMBL" id="MDN5203480.1"/>
    </source>
</evidence>
<dbReference type="EMBL" id="JAUJEA010000007">
    <property type="protein sequence ID" value="MDN5203480.1"/>
    <property type="molecule type" value="Genomic_DNA"/>
</dbReference>
<protein>
    <submittedName>
        <fullName evidence="3">Uncharacterized protein</fullName>
    </submittedName>
</protein>
<organism evidence="3 4">
    <name type="scientific">Splendidivirga corallicola</name>
    <dbReference type="NCBI Taxonomy" id="3051826"/>
    <lineage>
        <taxon>Bacteria</taxon>
        <taxon>Pseudomonadati</taxon>
        <taxon>Bacteroidota</taxon>
        <taxon>Cytophagia</taxon>
        <taxon>Cytophagales</taxon>
        <taxon>Splendidivirgaceae</taxon>
        <taxon>Splendidivirga</taxon>
    </lineage>
</organism>
<reference evidence="3" key="1">
    <citation type="submission" date="2023-06" db="EMBL/GenBank/DDBJ databases">
        <title>Genomic of Parafulvivirga corallium.</title>
        <authorList>
            <person name="Wang G."/>
        </authorList>
    </citation>
    <scope>NUCLEOTIDE SEQUENCE</scope>
    <source>
        <strain evidence="3">BMA10</strain>
    </source>
</reference>
<keyword evidence="4" id="KW-1185">Reference proteome</keyword>
<sequence length="60" mass="6553">MMKKLLFLLAVIFGSFAFNACTDEVEEITPQFEKPENVNTDGDDDDAPPPPQKDPGTGNP</sequence>
<evidence type="ECO:0000313" key="4">
    <source>
        <dbReference type="Proteomes" id="UP001172082"/>
    </source>
</evidence>
<feature type="chain" id="PRO_5046902981" evidence="2">
    <location>
        <begin position="21"/>
        <end position="60"/>
    </location>
</feature>
<feature type="signal peptide" evidence="2">
    <location>
        <begin position="1"/>
        <end position="20"/>
    </location>
</feature>
<dbReference type="Proteomes" id="UP001172082">
    <property type="component" value="Unassembled WGS sequence"/>
</dbReference>
<evidence type="ECO:0000256" key="1">
    <source>
        <dbReference type="SAM" id="MobiDB-lite"/>
    </source>
</evidence>
<proteinExistence type="predicted"/>
<evidence type="ECO:0000256" key="2">
    <source>
        <dbReference type="SAM" id="SignalP"/>
    </source>
</evidence>
<accession>A0ABT8KRW2</accession>
<keyword evidence="2" id="KW-0732">Signal</keyword>